<evidence type="ECO:0000313" key="3">
    <source>
        <dbReference type="Proteomes" id="UP000500938"/>
    </source>
</evidence>
<keyword evidence="3" id="KW-1185">Reference proteome</keyword>
<evidence type="ECO:0000313" key="2">
    <source>
        <dbReference type="EMBL" id="QJR34708.1"/>
    </source>
</evidence>
<dbReference type="Proteomes" id="UP000500938">
    <property type="component" value="Chromosome"/>
</dbReference>
<organism evidence="2 3">
    <name type="scientific">Gemmatimonas groenlandica</name>
    <dbReference type="NCBI Taxonomy" id="2732249"/>
    <lineage>
        <taxon>Bacteria</taxon>
        <taxon>Pseudomonadati</taxon>
        <taxon>Gemmatimonadota</taxon>
        <taxon>Gemmatimonadia</taxon>
        <taxon>Gemmatimonadales</taxon>
        <taxon>Gemmatimonadaceae</taxon>
        <taxon>Gemmatimonas</taxon>
    </lineage>
</organism>
<dbReference type="KEGG" id="ggr:HKW67_03860"/>
<name>A0A6M4ILF6_9BACT</name>
<dbReference type="RefSeq" id="WP_171224136.1">
    <property type="nucleotide sequence ID" value="NZ_CP053085.1"/>
</dbReference>
<feature type="transmembrane region" description="Helical" evidence="1">
    <location>
        <begin position="62"/>
        <end position="91"/>
    </location>
</feature>
<sequence length="155" mass="15481">MAEAVARRIVIASFATPKGAESTLDRLKGAAVGLGNTAVVTRNESGEVEFTESQDWGMGKSALVGAIAGLLLPGVGTITLAAGGALAAYFIDRGFPDALLKQMGEGLAPDSSMLVLLVADTDIARATDVLTQGGGTVIGTSTESDLTAAIAGLSS</sequence>
<keyword evidence="1" id="KW-0472">Membrane</keyword>
<dbReference type="AlphaFoldDB" id="A0A6M4ILF6"/>
<reference evidence="2 3" key="1">
    <citation type="submission" date="2020-05" db="EMBL/GenBank/DDBJ databases">
        <title>Complete genome sequence of Gemmatimonas greenlandica TET16.</title>
        <authorList>
            <person name="Zeng Y."/>
        </authorList>
    </citation>
    <scope>NUCLEOTIDE SEQUENCE [LARGE SCALE GENOMIC DNA]</scope>
    <source>
        <strain evidence="2 3">TET16</strain>
    </source>
</reference>
<dbReference type="InterPro" id="IPR009200">
    <property type="entry name" value="DUF1269_membrane"/>
</dbReference>
<protein>
    <submittedName>
        <fullName evidence="2">DUF1269 domain-containing protein</fullName>
    </submittedName>
</protein>
<accession>A0A6M4ILF6</accession>
<proteinExistence type="predicted"/>
<dbReference type="EMBL" id="CP053085">
    <property type="protein sequence ID" value="QJR34708.1"/>
    <property type="molecule type" value="Genomic_DNA"/>
</dbReference>
<keyword evidence="1" id="KW-1133">Transmembrane helix</keyword>
<dbReference type="Pfam" id="PF06897">
    <property type="entry name" value="DUF1269"/>
    <property type="match status" value="1"/>
</dbReference>
<gene>
    <name evidence="2" type="ORF">HKW67_03860</name>
</gene>
<keyword evidence="1" id="KW-0812">Transmembrane</keyword>
<evidence type="ECO:0000256" key="1">
    <source>
        <dbReference type="SAM" id="Phobius"/>
    </source>
</evidence>